<evidence type="ECO:0000313" key="2">
    <source>
        <dbReference type="Proteomes" id="UP000032841"/>
    </source>
</evidence>
<protein>
    <submittedName>
        <fullName evidence="1">Uncharacterized protein</fullName>
    </submittedName>
</protein>
<dbReference type="AlphaFoldDB" id="W6QZP6"/>
<accession>W6QZP6</accession>
<dbReference type="EMBL" id="HG916826">
    <property type="protein sequence ID" value="CDM41932.1"/>
    <property type="molecule type" value="Genomic_DNA"/>
</dbReference>
<proteinExistence type="predicted"/>
<sequence>MEQSGVVGLSISGDAQRVTDFRDAPFCTKYVLAQLLGMWQKGDRFIYPTVNHARISRHHKAT</sequence>
<organism evidence="1 2">
    <name type="scientific">Ectopseudomonas oleovorans (strain CECT 5344)</name>
    <name type="common">Pseudomonas pseudoalcaligenes</name>
    <dbReference type="NCBI Taxonomy" id="1182590"/>
    <lineage>
        <taxon>Bacteria</taxon>
        <taxon>Pseudomonadati</taxon>
        <taxon>Pseudomonadota</taxon>
        <taxon>Gammaproteobacteria</taxon>
        <taxon>Pseudomonadales</taxon>
        <taxon>Pseudomonadaceae</taxon>
        <taxon>Ectopseudomonas</taxon>
    </lineage>
</organism>
<name>W6QZP6_ECTO5</name>
<gene>
    <name evidence="1" type="ORF">BN5_3379</name>
</gene>
<reference evidence="1 2" key="1">
    <citation type="submission" date="2013-11" db="EMBL/GenBank/DDBJ databases">
        <title>Complete genome sequence of the cyanide-degrading bacterium Pseudomonas pseudoalcaligenes CECT 5344.</title>
        <authorList>
            <person name="Wibberg D."/>
            <person name="Puehler A."/>
            <person name="Schlueter A."/>
        </authorList>
    </citation>
    <scope>NUCLEOTIDE SEQUENCE [LARGE SCALE GENOMIC DNA]</scope>
    <source>
        <strain evidence="2">CECT 5344</strain>
    </source>
</reference>
<dbReference type="KEGG" id="ppse:BN5_3379"/>
<dbReference type="Proteomes" id="UP000032841">
    <property type="component" value="Chromosome"/>
</dbReference>
<evidence type="ECO:0000313" key="1">
    <source>
        <dbReference type="EMBL" id="CDM41932.1"/>
    </source>
</evidence>
<dbReference type="HOGENOM" id="CLU_2900831_0_0_6"/>